<dbReference type="InterPro" id="IPR001789">
    <property type="entry name" value="Sig_transdc_resp-reg_receiver"/>
</dbReference>
<sequence>MAYRIFLVDDDRFLLDLYAVKFKNAGHTVGVFGGGEELITALKKEGAKAPDAILLDLIMPGLSGFETLEIMRKDHLANGAKVIILTNQGQDSDIEKAKNLSADGYIIKASAIPSEVLAETVRTIESNAGNIGAPA</sequence>
<dbReference type="InterPro" id="IPR050595">
    <property type="entry name" value="Bact_response_regulator"/>
</dbReference>
<keyword evidence="1 2" id="KW-0597">Phosphoprotein</keyword>
<organism evidence="4 5">
    <name type="scientific">Candidatus Kaiserbacteria bacterium RIFCSPHIGHO2_02_FULL_54_22</name>
    <dbReference type="NCBI Taxonomy" id="1798495"/>
    <lineage>
        <taxon>Bacteria</taxon>
        <taxon>Candidatus Kaiseribacteriota</taxon>
    </lineage>
</organism>
<dbReference type="SUPFAM" id="SSF52172">
    <property type="entry name" value="CheY-like"/>
    <property type="match status" value="1"/>
</dbReference>
<dbReference type="GO" id="GO:0000160">
    <property type="term" value="P:phosphorelay signal transduction system"/>
    <property type="evidence" value="ECO:0007669"/>
    <property type="project" value="InterPro"/>
</dbReference>
<evidence type="ECO:0000256" key="2">
    <source>
        <dbReference type="PROSITE-ProRule" id="PRU00169"/>
    </source>
</evidence>
<feature type="modified residue" description="4-aspartylphosphate" evidence="2">
    <location>
        <position position="56"/>
    </location>
</feature>
<evidence type="ECO:0000256" key="1">
    <source>
        <dbReference type="ARBA" id="ARBA00022553"/>
    </source>
</evidence>
<reference evidence="4 5" key="1">
    <citation type="journal article" date="2016" name="Nat. Commun.">
        <title>Thousands of microbial genomes shed light on interconnected biogeochemical processes in an aquifer system.</title>
        <authorList>
            <person name="Anantharaman K."/>
            <person name="Brown C.T."/>
            <person name="Hug L.A."/>
            <person name="Sharon I."/>
            <person name="Castelle C.J."/>
            <person name="Probst A.J."/>
            <person name="Thomas B.C."/>
            <person name="Singh A."/>
            <person name="Wilkins M.J."/>
            <person name="Karaoz U."/>
            <person name="Brodie E.L."/>
            <person name="Williams K.H."/>
            <person name="Hubbard S.S."/>
            <person name="Banfield J.F."/>
        </authorList>
    </citation>
    <scope>NUCLEOTIDE SEQUENCE [LARGE SCALE GENOMIC DNA]</scope>
</reference>
<dbReference type="Gene3D" id="3.40.50.2300">
    <property type="match status" value="1"/>
</dbReference>
<name>A0A1F6DMH0_9BACT</name>
<dbReference type="AlphaFoldDB" id="A0A1F6DMH0"/>
<dbReference type="Proteomes" id="UP000178532">
    <property type="component" value="Unassembled WGS sequence"/>
</dbReference>
<feature type="domain" description="Response regulatory" evidence="3">
    <location>
        <begin position="4"/>
        <end position="123"/>
    </location>
</feature>
<accession>A0A1F6DMH0</accession>
<evidence type="ECO:0000313" key="5">
    <source>
        <dbReference type="Proteomes" id="UP000178532"/>
    </source>
</evidence>
<dbReference type="STRING" id="1798495.A3C19_01290"/>
<proteinExistence type="predicted"/>
<evidence type="ECO:0000259" key="3">
    <source>
        <dbReference type="PROSITE" id="PS50110"/>
    </source>
</evidence>
<gene>
    <name evidence="4" type="ORF">A3C19_01290</name>
</gene>
<dbReference type="PANTHER" id="PTHR44591:SF3">
    <property type="entry name" value="RESPONSE REGULATORY DOMAIN-CONTAINING PROTEIN"/>
    <property type="match status" value="1"/>
</dbReference>
<dbReference type="PANTHER" id="PTHR44591">
    <property type="entry name" value="STRESS RESPONSE REGULATOR PROTEIN 1"/>
    <property type="match status" value="1"/>
</dbReference>
<comment type="caution">
    <text evidence="4">The sequence shown here is derived from an EMBL/GenBank/DDBJ whole genome shotgun (WGS) entry which is preliminary data.</text>
</comment>
<evidence type="ECO:0000313" key="4">
    <source>
        <dbReference type="EMBL" id="OGG62596.1"/>
    </source>
</evidence>
<dbReference type="PROSITE" id="PS50110">
    <property type="entry name" value="RESPONSE_REGULATORY"/>
    <property type="match status" value="1"/>
</dbReference>
<dbReference type="SMART" id="SM00448">
    <property type="entry name" value="REC"/>
    <property type="match status" value="1"/>
</dbReference>
<dbReference type="EMBL" id="MFLI01000006">
    <property type="protein sequence ID" value="OGG62596.1"/>
    <property type="molecule type" value="Genomic_DNA"/>
</dbReference>
<dbReference type="Pfam" id="PF00072">
    <property type="entry name" value="Response_reg"/>
    <property type="match status" value="1"/>
</dbReference>
<protein>
    <recommendedName>
        <fullName evidence="3">Response regulatory domain-containing protein</fullName>
    </recommendedName>
</protein>
<dbReference type="InterPro" id="IPR011006">
    <property type="entry name" value="CheY-like_superfamily"/>
</dbReference>